<keyword evidence="1" id="KW-0472">Membrane</keyword>
<dbReference type="Gene3D" id="3.10.620.30">
    <property type="match status" value="1"/>
</dbReference>
<dbReference type="InterPro" id="IPR038765">
    <property type="entry name" value="Papain-like_cys_pep_sf"/>
</dbReference>
<evidence type="ECO:0008006" key="6">
    <source>
        <dbReference type="Google" id="ProtNLM"/>
    </source>
</evidence>
<keyword evidence="4" id="KW-1185">Reference proteome</keyword>
<organism evidence="3 5">
    <name type="scientific">Flavobacterium lindanitolerans</name>
    <dbReference type="NCBI Taxonomy" id="428988"/>
    <lineage>
        <taxon>Bacteria</taxon>
        <taxon>Pseudomonadati</taxon>
        <taxon>Bacteroidota</taxon>
        <taxon>Flavobacteriia</taxon>
        <taxon>Flavobacteriales</taxon>
        <taxon>Flavobacteriaceae</taxon>
        <taxon>Flavobacterium</taxon>
    </lineage>
</organism>
<proteinExistence type="predicted"/>
<dbReference type="EMBL" id="RCCB01000013">
    <property type="protein sequence ID" value="RLJ24061.1"/>
    <property type="molecule type" value="Genomic_DNA"/>
</dbReference>
<dbReference type="Proteomes" id="UP000275027">
    <property type="component" value="Unassembled WGS sequence"/>
</dbReference>
<feature type="transmembrane region" description="Helical" evidence="1">
    <location>
        <begin position="21"/>
        <end position="42"/>
    </location>
</feature>
<gene>
    <name evidence="2" type="ORF">B0G92_2768</name>
    <name evidence="3" type="ORF">CLV50_2778</name>
</gene>
<name>A0A497TXY4_9FLAO</name>
<evidence type="ECO:0000313" key="5">
    <source>
        <dbReference type="Proteomes" id="UP000275027"/>
    </source>
</evidence>
<feature type="transmembrane region" description="Helical" evidence="1">
    <location>
        <begin position="54"/>
        <end position="72"/>
    </location>
</feature>
<reference evidence="2 4" key="1">
    <citation type="submission" date="2017-12" db="EMBL/GenBank/DDBJ databases">
        <title>Genomic Encyclopedia of Type Strains, Phase III (KMG-III): the genomes of soil and plant-associated and newly described type strains.</title>
        <authorList>
            <person name="Whitman W."/>
        </authorList>
    </citation>
    <scope>NUCLEOTIDE SEQUENCE [LARGE SCALE GENOMIC DNA]</scope>
    <source>
        <strain evidence="2 4">IP-10</strain>
    </source>
</reference>
<keyword evidence="1" id="KW-1133">Transmembrane helix</keyword>
<comment type="caution">
    <text evidence="3">The sequence shown here is derived from an EMBL/GenBank/DDBJ whole genome shotgun (WGS) entry which is preliminary data.</text>
</comment>
<dbReference type="AlphaFoldDB" id="A0A497TXY4"/>
<feature type="transmembrane region" description="Helical" evidence="1">
    <location>
        <begin position="79"/>
        <end position="101"/>
    </location>
</feature>
<dbReference type="EMBL" id="PJND01000009">
    <property type="protein sequence ID" value="PKW20618.1"/>
    <property type="molecule type" value="Genomic_DNA"/>
</dbReference>
<evidence type="ECO:0000313" key="3">
    <source>
        <dbReference type="EMBL" id="RLJ24061.1"/>
    </source>
</evidence>
<protein>
    <recommendedName>
        <fullName evidence="6">Transglutaminase superfamily protein</fullName>
    </recommendedName>
</protein>
<dbReference type="SUPFAM" id="SSF54001">
    <property type="entry name" value="Cysteine proteinases"/>
    <property type="match status" value="1"/>
</dbReference>
<evidence type="ECO:0000313" key="2">
    <source>
        <dbReference type="EMBL" id="PKW20618.1"/>
    </source>
</evidence>
<sequence length="311" mass="35936">MEKQGNIDFKKIKEKLQVKKPWDSIIIFLLNILIAIPVFIIIHQNIIDPNWYFHIDRILLFILVVVIIQLVLRLMKTIIILCIALYLIALIYGSLFGNYGFNSVFEDYRSMVYSMSENPNPQDIIISKLLPFPNKSKILNAIEYDNPKVRNFALLATTKYFRNVKGYSEYRRQIQSFAVFKEIQRRWNYVSDPKGKEYIARATESLIHFSGDCDDHAILMAACVRAVGGTPRLIHTGGHIYPEVLIGNKKADLEAINYLIKEVLFKEESKGKEIHYHIDERGQIWLNLDYTATYPGGPFMSEEILGALTLN</sequence>
<dbReference type="RefSeq" id="WP_101472626.1">
    <property type="nucleotide sequence ID" value="NZ_CALHAS010000011.1"/>
</dbReference>
<reference evidence="3 5" key="2">
    <citation type="submission" date="2018-10" db="EMBL/GenBank/DDBJ databases">
        <title>Genomic Encyclopedia of Archaeal and Bacterial Type Strains, Phase II (KMG-II): from individual species to whole genera.</title>
        <authorList>
            <person name="Goeker M."/>
        </authorList>
    </citation>
    <scope>NUCLEOTIDE SEQUENCE [LARGE SCALE GENOMIC DNA]</scope>
    <source>
        <strain evidence="3 5">DSM 21886</strain>
    </source>
</reference>
<accession>A0A497TXY4</accession>
<dbReference type="Proteomes" id="UP000233767">
    <property type="component" value="Unassembled WGS sequence"/>
</dbReference>
<evidence type="ECO:0000256" key="1">
    <source>
        <dbReference type="SAM" id="Phobius"/>
    </source>
</evidence>
<evidence type="ECO:0000313" key="4">
    <source>
        <dbReference type="Proteomes" id="UP000233767"/>
    </source>
</evidence>
<keyword evidence="1" id="KW-0812">Transmembrane</keyword>